<proteinExistence type="predicted"/>
<feature type="compositionally biased region" description="Basic residues" evidence="1">
    <location>
        <begin position="1"/>
        <end position="10"/>
    </location>
</feature>
<dbReference type="EMBL" id="JAIQCJ010002242">
    <property type="protein sequence ID" value="KAJ8778518.1"/>
    <property type="molecule type" value="Genomic_DNA"/>
</dbReference>
<protein>
    <submittedName>
        <fullName evidence="2">Uncharacterized protein</fullName>
    </submittedName>
</protein>
<evidence type="ECO:0000313" key="2">
    <source>
        <dbReference type="EMBL" id="KAJ8778518.1"/>
    </source>
</evidence>
<dbReference type="Proteomes" id="UP001159641">
    <property type="component" value="Unassembled WGS sequence"/>
</dbReference>
<feature type="compositionally biased region" description="Basic and acidic residues" evidence="1">
    <location>
        <begin position="125"/>
        <end position="134"/>
    </location>
</feature>
<dbReference type="AlphaFoldDB" id="A0AB34GF16"/>
<name>A0AB34GF16_ESCRO</name>
<feature type="compositionally biased region" description="Basic and acidic residues" evidence="1">
    <location>
        <begin position="28"/>
        <end position="42"/>
    </location>
</feature>
<reference evidence="2 3" key="1">
    <citation type="submission" date="2022-11" db="EMBL/GenBank/DDBJ databases">
        <title>Whole genome sequence of Eschrichtius robustus ER-17-0199.</title>
        <authorList>
            <person name="Bruniche-Olsen A."/>
            <person name="Black A.N."/>
            <person name="Fields C.J."/>
            <person name="Walden K."/>
            <person name="Dewoody J.A."/>
        </authorList>
    </citation>
    <scope>NUCLEOTIDE SEQUENCE [LARGE SCALE GENOMIC DNA]</scope>
    <source>
        <strain evidence="2">ER-17-0199</strain>
        <tissue evidence="2">Blubber</tissue>
    </source>
</reference>
<accession>A0AB34GF16</accession>
<sequence length="168" mass="17958">MTPRVAHCHNRREAPGAPRTVLESAGLRGREDAPRSGHREPRLLNADLGRTHKSRSVRSEHDGRSPRGKPGPPGRAPQVGTRLRIPSPSDSVEFPERPPRRVGGARSEPSQSEAALLPGSAPDQSHPRGREAGRRNRRACAGAVQAGLCRCSARGVSADVPLPPPDTL</sequence>
<keyword evidence="3" id="KW-1185">Reference proteome</keyword>
<evidence type="ECO:0000256" key="1">
    <source>
        <dbReference type="SAM" id="MobiDB-lite"/>
    </source>
</evidence>
<comment type="caution">
    <text evidence="2">The sequence shown here is derived from an EMBL/GenBank/DDBJ whole genome shotgun (WGS) entry which is preliminary data.</text>
</comment>
<feature type="region of interest" description="Disordered" evidence="1">
    <location>
        <begin position="1"/>
        <end position="139"/>
    </location>
</feature>
<organism evidence="2 3">
    <name type="scientific">Eschrichtius robustus</name>
    <name type="common">California gray whale</name>
    <name type="synonym">Eschrichtius gibbosus</name>
    <dbReference type="NCBI Taxonomy" id="9764"/>
    <lineage>
        <taxon>Eukaryota</taxon>
        <taxon>Metazoa</taxon>
        <taxon>Chordata</taxon>
        <taxon>Craniata</taxon>
        <taxon>Vertebrata</taxon>
        <taxon>Euteleostomi</taxon>
        <taxon>Mammalia</taxon>
        <taxon>Eutheria</taxon>
        <taxon>Laurasiatheria</taxon>
        <taxon>Artiodactyla</taxon>
        <taxon>Whippomorpha</taxon>
        <taxon>Cetacea</taxon>
        <taxon>Mysticeti</taxon>
        <taxon>Eschrichtiidae</taxon>
        <taxon>Eschrichtius</taxon>
    </lineage>
</organism>
<evidence type="ECO:0000313" key="3">
    <source>
        <dbReference type="Proteomes" id="UP001159641"/>
    </source>
</evidence>
<gene>
    <name evidence="2" type="ORF">J1605_013487</name>
</gene>